<feature type="domain" description="Secretion system C-terminal sorting" evidence="2">
    <location>
        <begin position="588"/>
        <end position="662"/>
    </location>
</feature>
<dbReference type="InterPro" id="IPR058515">
    <property type="entry name" value="DUF8202"/>
</dbReference>
<dbReference type="InterPro" id="IPR026444">
    <property type="entry name" value="Secre_tail"/>
</dbReference>
<keyword evidence="1" id="KW-0732">Signal</keyword>
<feature type="domain" description="DUF8202" evidence="3">
    <location>
        <begin position="215"/>
        <end position="382"/>
    </location>
</feature>
<dbReference type="InterPro" id="IPR013320">
    <property type="entry name" value="ConA-like_dom_sf"/>
</dbReference>
<evidence type="ECO:0000313" key="5">
    <source>
        <dbReference type="Proteomes" id="UP000192610"/>
    </source>
</evidence>
<dbReference type="GO" id="GO:0005975">
    <property type="term" value="P:carbohydrate metabolic process"/>
    <property type="evidence" value="ECO:0007669"/>
    <property type="project" value="UniProtKB-ARBA"/>
</dbReference>
<dbReference type="OrthoDB" id="2582440at2"/>
<dbReference type="NCBIfam" id="TIGR04183">
    <property type="entry name" value="Por_Secre_tail"/>
    <property type="match status" value="1"/>
</dbReference>
<comment type="caution">
    <text evidence="4">The sequence shown here is derived from an EMBL/GenBank/DDBJ whole genome shotgun (WGS) entry which is preliminary data.</text>
</comment>
<sequence>MYNVNNRPFKTGLTRYVTLFISPFFLLTSLHATAQLLNSSDHPVVWLRADNKGTRPGSWIDATGKGFDASVFGQPVLQPVSLNYNPAFTFNGKTDSVSIPCNADSMQEMTIMAVFQPADTVEAGIWGAVNATAHKTMMTTRRITGPDGSTGSISASGQFALLSTVIQNWNPSLQLSTNGYMLFGSSGAQSGMPAFKGKLAELLIFDRSLDVLTQIQYETYLAVKYGIPLTRGNYVSAAQAVLWNAEKNKDYSHHITALGRDDFFSLHQKQAASAVDADSVLVISHGKLMVSNSANADTITNGNFLIWGDNNKALTTSLTSDKQLNIINRQWLMSASGATSGDMKTTLQLNQSALRGSQYWLVINPGAYPGFPVDSLRYYFADTLTAAGMAMYKNVQWDTDHSGNDLFGFVEPKDLLLQLKVVDSPDCAAQDGKARFQAIGGQAPFQYTITNNLGELVVKGSFPNAASTAEISDLAMGTYGVVLTDSKGHQSKRYLTMPVPKAQQLNIGLAPVQLLASSNELLLDAGRNIPAGEVLGYQWKSASGFNSASAAISVREPGIYTVSVTSRAGCVFTDTVTVIGNPQQHMTVYPSPSPDGNFTISVSLPKAETVNVTIYDSKGNKIQEMTGTNNTEFRFSGHMISPGLYTVSVKTSHGLESRKLLIL</sequence>
<evidence type="ECO:0000256" key="1">
    <source>
        <dbReference type="SAM" id="SignalP"/>
    </source>
</evidence>
<dbReference type="STRING" id="354355.SAMN05660816_02406"/>
<dbReference type="RefSeq" id="WP_081200611.1">
    <property type="nucleotide sequence ID" value="NZ_FOCZ01000004.1"/>
</dbReference>
<protein>
    <submittedName>
        <fullName evidence="4">Uncharacterized protein</fullName>
    </submittedName>
</protein>
<gene>
    <name evidence="4" type="ORF">A4H97_30025</name>
</gene>
<feature type="signal peptide" evidence="1">
    <location>
        <begin position="1"/>
        <end position="34"/>
    </location>
</feature>
<dbReference type="SUPFAM" id="SSF49899">
    <property type="entry name" value="Concanavalin A-like lectins/glucanases"/>
    <property type="match status" value="1"/>
</dbReference>
<dbReference type="Pfam" id="PF26628">
    <property type="entry name" value="DUF8202"/>
    <property type="match status" value="1"/>
</dbReference>
<dbReference type="Pfam" id="PF18962">
    <property type="entry name" value="Por_Secre_tail"/>
    <property type="match status" value="1"/>
</dbReference>
<feature type="chain" id="PRO_5010692333" evidence="1">
    <location>
        <begin position="35"/>
        <end position="663"/>
    </location>
</feature>
<evidence type="ECO:0000259" key="2">
    <source>
        <dbReference type="Pfam" id="PF18962"/>
    </source>
</evidence>
<evidence type="ECO:0000313" key="4">
    <source>
        <dbReference type="EMBL" id="OQP48073.1"/>
    </source>
</evidence>
<dbReference type="AlphaFoldDB" id="A0A1V9EPI3"/>
<evidence type="ECO:0000259" key="3">
    <source>
        <dbReference type="Pfam" id="PF26628"/>
    </source>
</evidence>
<dbReference type="GO" id="GO:0004553">
    <property type="term" value="F:hydrolase activity, hydrolyzing O-glycosyl compounds"/>
    <property type="evidence" value="ECO:0007669"/>
    <property type="project" value="UniProtKB-ARBA"/>
</dbReference>
<dbReference type="Proteomes" id="UP000192610">
    <property type="component" value="Unassembled WGS sequence"/>
</dbReference>
<dbReference type="EMBL" id="LVXG01000018">
    <property type="protein sequence ID" value="OQP48073.1"/>
    <property type="molecule type" value="Genomic_DNA"/>
</dbReference>
<accession>A0A1V9EPI3</accession>
<reference evidence="5" key="1">
    <citation type="submission" date="2016-04" db="EMBL/GenBank/DDBJ databases">
        <authorList>
            <person name="Chen L."/>
            <person name="Zhuang W."/>
            <person name="Wang G."/>
        </authorList>
    </citation>
    <scope>NUCLEOTIDE SEQUENCE [LARGE SCALE GENOMIC DNA]</scope>
    <source>
        <strain evidence="5">17621</strain>
    </source>
</reference>
<name>A0A1V9EPI3_9BACT</name>
<keyword evidence="5" id="KW-1185">Reference proteome</keyword>
<proteinExistence type="predicted"/>
<organism evidence="4 5">
    <name type="scientific">Niastella yeongjuensis</name>
    <dbReference type="NCBI Taxonomy" id="354355"/>
    <lineage>
        <taxon>Bacteria</taxon>
        <taxon>Pseudomonadati</taxon>
        <taxon>Bacteroidota</taxon>
        <taxon>Chitinophagia</taxon>
        <taxon>Chitinophagales</taxon>
        <taxon>Chitinophagaceae</taxon>
        <taxon>Niastella</taxon>
    </lineage>
</organism>